<dbReference type="SUPFAM" id="SSF52833">
    <property type="entry name" value="Thioredoxin-like"/>
    <property type="match status" value="1"/>
</dbReference>
<keyword evidence="2" id="KW-1185">Reference proteome</keyword>
<proteinExistence type="predicted"/>
<evidence type="ECO:0000313" key="1">
    <source>
        <dbReference type="EMBL" id="APE43874.1"/>
    </source>
</evidence>
<reference evidence="1 2" key="1">
    <citation type="submission" date="2016-11" db="EMBL/GenBank/DDBJ databases">
        <title>Complete genome sequence of Sulfitobacter sp. AM1-D1, a toxic bacteria associated with marine dinoflagellate Alexandrium minutum in East China Sea.</title>
        <authorList>
            <person name="Yang Q."/>
            <person name="Zhang X."/>
            <person name="Tian X."/>
        </authorList>
    </citation>
    <scope>NUCLEOTIDE SEQUENCE [LARGE SCALE GENOMIC DNA]</scope>
    <source>
        <strain evidence="1 2">AM1-D1</strain>
    </source>
</reference>
<dbReference type="RefSeq" id="WP_071972211.1">
    <property type="nucleotide sequence ID" value="NZ_CP018076.1"/>
</dbReference>
<dbReference type="InterPro" id="IPR036249">
    <property type="entry name" value="Thioredoxin-like_sf"/>
</dbReference>
<organism evidence="1 2">
    <name type="scientific">Sulfitobacter alexandrii</name>
    <dbReference type="NCBI Taxonomy" id="1917485"/>
    <lineage>
        <taxon>Bacteria</taxon>
        <taxon>Pseudomonadati</taxon>
        <taxon>Pseudomonadota</taxon>
        <taxon>Alphaproteobacteria</taxon>
        <taxon>Rhodobacterales</taxon>
        <taxon>Roseobacteraceae</taxon>
        <taxon>Sulfitobacter</taxon>
    </lineage>
</organism>
<dbReference type="STRING" id="1917485.BOO69_10995"/>
<accession>A0A1J0WHT4</accession>
<protein>
    <submittedName>
        <fullName evidence="1">Thiol-disulfide oxidoreductase</fullName>
    </submittedName>
</protein>
<dbReference type="Proteomes" id="UP000181897">
    <property type="component" value="Chromosome"/>
</dbReference>
<dbReference type="KEGG" id="suam:BOO69_10995"/>
<dbReference type="Gene3D" id="3.40.30.10">
    <property type="entry name" value="Glutaredoxin"/>
    <property type="match status" value="1"/>
</dbReference>
<evidence type="ECO:0000313" key="2">
    <source>
        <dbReference type="Proteomes" id="UP000181897"/>
    </source>
</evidence>
<dbReference type="OrthoDB" id="5240640at2"/>
<dbReference type="AlphaFoldDB" id="A0A1J0WHT4"/>
<sequence>MTDDTTETSQPAFTLDTFGGDSRAFPTGRDALVCFVKEDCETCNTAAPVLETLHRAFGTEMDILLVSQSGEDTPVFGARHDLGMPLLDDRSCRTAFAWDIESVPSVFLCDADGTCATRFEGFVRDDWQSLASDLAERTGKPAAKIDWEALPAWRPGCGSKHLDPAVFDRLRAEAEDSPIRARRIEIASGDDVAEFLFDQGFSDGLPLVPPTPERVMRMLSGTHRDPQDVIAVVPPNMGEATVEKIAINAAMAGCKPEYLPVVIAGVEAVCTDDFNIHGVTATTMGAAPVMVVNGPIRERIGMNMGLGALGAGNRANATIGRALRMVVRNVGGASTGGVERSTLGNPMKFTMCFAEWEERAPWEPLHVERGFARDESVVTVFAMTGGPVHIVDQTSRTPGQISGSLGMGLEGVFLPKMHNLPIDALLVVCPEHIDTLMRDGPWDKDRLRDRIQEVTARPLRDMVADANSGAGIPPEAAAQMDAAALDRLAPKFAGKEFIHIVVAGSDAGKFSSAFHGWATGEVGSISVSRKIDLG</sequence>
<dbReference type="EMBL" id="CP018076">
    <property type="protein sequence ID" value="APE43874.1"/>
    <property type="molecule type" value="Genomic_DNA"/>
</dbReference>
<name>A0A1J0WHT4_9RHOB</name>
<gene>
    <name evidence="1" type="ORF">BOO69_10995</name>
</gene>